<gene>
    <name evidence="1" type="ORF">BN961_00962</name>
</gene>
<dbReference type="Proteomes" id="UP000035762">
    <property type="component" value="Unassembled WGS sequence"/>
</dbReference>
<keyword evidence="2" id="KW-1185">Reference proteome</keyword>
<organism evidence="1 2">
    <name type="scientific">Afipia felis</name>
    <name type="common">Cat scratch disease bacillus</name>
    <dbReference type="NCBI Taxonomy" id="1035"/>
    <lineage>
        <taxon>Bacteria</taxon>
        <taxon>Pseudomonadati</taxon>
        <taxon>Pseudomonadota</taxon>
        <taxon>Alphaproteobacteria</taxon>
        <taxon>Hyphomicrobiales</taxon>
        <taxon>Nitrobacteraceae</taxon>
        <taxon>Afipia</taxon>
    </lineage>
</organism>
<dbReference type="EMBL" id="CCAZ020000001">
    <property type="protein sequence ID" value="CEG07569.1"/>
    <property type="molecule type" value="Genomic_DNA"/>
</dbReference>
<protein>
    <submittedName>
        <fullName evidence="1">Uncharacterized protein</fullName>
    </submittedName>
</protein>
<dbReference type="STRING" id="1035.BN961_00962"/>
<evidence type="ECO:0000313" key="1">
    <source>
        <dbReference type="EMBL" id="CEG07569.1"/>
    </source>
</evidence>
<evidence type="ECO:0000313" key="2">
    <source>
        <dbReference type="Proteomes" id="UP000035762"/>
    </source>
</evidence>
<dbReference type="AlphaFoldDB" id="A0A090MPI1"/>
<comment type="caution">
    <text evidence="1">The sequence shown here is derived from an EMBL/GenBank/DDBJ whole genome shotgun (WGS) entry which is preliminary data.</text>
</comment>
<proteinExistence type="predicted"/>
<name>A0A090MPI1_AFIFE</name>
<reference evidence="1 2" key="1">
    <citation type="journal article" date="2014" name="Genome Announc.">
        <title>Genome Sequence of Afipia felis Strain 76713, Isolated in Hospital Water Using an Amoeba Co-Culture Procedure.</title>
        <authorList>
            <person name="Benamar S."/>
            <person name="La Scola B."/>
            <person name="Croce O."/>
        </authorList>
    </citation>
    <scope>NUCLEOTIDE SEQUENCE [LARGE SCALE GENOMIC DNA]</scope>
    <source>
        <strain evidence="1 2">76713</strain>
    </source>
</reference>
<accession>A0A090MPI1</accession>
<sequence>MSAIGISNENISGSDLFSDLSVLERKWRAALKPGRLLPPFEDVTLGGLGRIADNMALLRGRAAISKFCAPGARSMHGLKAKFSTRRRPCCRRTAR</sequence>